<dbReference type="Proteomes" id="UP000801492">
    <property type="component" value="Unassembled WGS sequence"/>
</dbReference>
<organism evidence="2 3">
    <name type="scientific">Ignelater luminosus</name>
    <name type="common">Cucubano</name>
    <name type="synonym">Pyrophorus luminosus</name>
    <dbReference type="NCBI Taxonomy" id="2038154"/>
    <lineage>
        <taxon>Eukaryota</taxon>
        <taxon>Metazoa</taxon>
        <taxon>Ecdysozoa</taxon>
        <taxon>Arthropoda</taxon>
        <taxon>Hexapoda</taxon>
        <taxon>Insecta</taxon>
        <taxon>Pterygota</taxon>
        <taxon>Neoptera</taxon>
        <taxon>Endopterygota</taxon>
        <taxon>Coleoptera</taxon>
        <taxon>Polyphaga</taxon>
        <taxon>Elateriformia</taxon>
        <taxon>Elateroidea</taxon>
        <taxon>Elateridae</taxon>
        <taxon>Agrypninae</taxon>
        <taxon>Pyrophorini</taxon>
        <taxon>Ignelater</taxon>
    </lineage>
</organism>
<comment type="caution">
    <text evidence="2">The sequence shown here is derived from an EMBL/GenBank/DDBJ whole genome shotgun (WGS) entry which is preliminary data.</text>
</comment>
<accession>A0A8K0D250</accession>
<evidence type="ECO:0000313" key="2">
    <source>
        <dbReference type="EMBL" id="KAF2895751.1"/>
    </source>
</evidence>
<dbReference type="AlphaFoldDB" id="A0A8K0D250"/>
<feature type="region of interest" description="Disordered" evidence="1">
    <location>
        <begin position="1"/>
        <end position="29"/>
    </location>
</feature>
<dbReference type="EMBL" id="VTPC01005707">
    <property type="protein sequence ID" value="KAF2895751.1"/>
    <property type="molecule type" value="Genomic_DNA"/>
</dbReference>
<reference evidence="2" key="1">
    <citation type="submission" date="2019-08" db="EMBL/GenBank/DDBJ databases">
        <title>The genome of the North American firefly Photinus pyralis.</title>
        <authorList>
            <consortium name="Photinus pyralis genome working group"/>
            <person name="Fallon T.R."/>
            <person name="Sander Lower S.E."/>
            <person name="Weng J.-K."/>
        </authorList>
    </citation>
    <scope>NUCLEOTIDE SEQUENCE</scope>
    <source>
        <strain evidence="2">TRF0915ILg1</strain>
        <tissue evidence="2">Whole body</tissue>
    </source>
</reference>
<evidence type="ECO:0000313" key="3">
    <source>
        <dbReference type="Proteomes" id="UP000801492"/>
    </source>
</evidence>
<sequence>MGSTQQATKEVPSFQKKSAPHNKLEPVMENQRPTQIAILSPSPSPLTKSFAEVVATPSALIHTTPQCKQSSKQDSSPLLTRMLGNAANTRHLGTLKKLLANAIDALSNKDITGAFLNLLPKILSLLED</sequence>
<keyword evidence="3" id="KW-1185">Reference proteome</keyword>
<proteinExistence type="predicted"/>
<protein>
    <submittedName>
        <fullName evidence="2">Uncharacterized protein</fullName>
    </submittedName>
</protein>
<evidence type="ECO:0000256" key="1">
    <source>
        <dbReference type="SAM" id="MobiDB-lite"/>
    </source>
</evidence>
<gene>
    <name evidence="2" type="ORF">ILUMI_10425</name>
</gene>
<name>A0A8K0D250_IGNLU</name>